<accession>A0ABY3PKY6</accession>
<gene>
    <name evidence="4" type="ORF">ISF26_21435</name>
</gene>
<name>A0ABY3PKY6_9CYAN</name>
<evidence type="ECO:0000313" key="5">
    <source>
        <dbReference type="Proteomes" id="UP001054846"/>
    </source>
</evidence>
<reference evidence="4 5" key="1">
    <citation type="journal article" date="2021" name="Genome Biol. Evol.">
        <title>Complete Genome Sequencing of a Novel Gloeobacter Species from a Waterfall Cave in Mexico.</title>
        <authorList>
            <person name="Saw J.H."/>
            <person name="Cardona T."/>
            <person name="Montejano G."/>
        </authorList>
    </citation>
    <scope>NUCLEOTIDE SEQUENCE [LARGE SCALE GENOMIC DNA]</scope>
    <source>
        <strain evidence="4">MG652769</strain>
    </source>
</reference>
<dbReference type="InterPro" id="IPR004155">
    <property type="entry name" value="PBS_lyase_HEAT"/>
</dbReference>
<organism evidence="4 5">
    <name type="scientific">Gloeobacter morelensis MG652769</name>
    <dbReference type="NCBI Taxonomy" id="2781736"/>
    <lineage>
        <taxon>Bacteria</taxon>
        <taxon>Bacillati</taxon>
        <taxon>Cyanobacteriota</taxon>
        <taxon>Cyanophyceae</taxon>
        <taxon>Gloeobacterales</taxon>
        <taxon>Gloeobacteraceae</taxon>
        <taxon>Gloeobacter</taxon>
        <taxon>Gloeobacter morelensis</taxon>
    </lineage>
</organism>
<dbReference type="Gene3D" id="1.25.10.10">
    <property type="entry name" value="Leucine-rich Repeat Variant"/>
    <property type="match status" value="2"/>
</dbReference>
<evidence type="ECO:0000313" key="4">
    <source>
        <dbReference type="EMBL" id="UFP94283.1"/>
    </source>
</evidence>
<keyword evidence="3" id="KW-0605">Phycobilisome</keyword>
<keyword evidence="2" id="KW-0677">Repeat</keyword>
<dbReference type="PANTHER" id="PTHR12697">
    <property type="entry name" value="PBS LYASE HEAT-LIKE PROTEIN"/>
    <property type="match status" value="1"/>
</dbReference>
<evidence type="ECO:0000256" key="1">
    <source>
        <dbReference type="ARBA" id="ARBA00022549"/>
    </source>
</evidence>
<dbReference type="Pfam" id="PF02985">
    <property type="entry name" value="HEAT"/>
    <property type="match status" value="1"/>
</dbReference>
<protein>
    <submittedName>
        <fullName evidence="4">HEAT repeat domain-containing protein</fullName>
    </submittedName>
</protein>
<dbReference type="EMBL" id="CP063845">
    <property type="protein sequence ID" value="UFP94283.1"/>
    <property type="molecule type" value="Genomic_DNA"/>
</dbReference>
<dbReference type="InterPro" id="IPR000357">
    <property type="entry name" value="HEAT"/>
</dbReference>
<dbReference type="SUPFAM" id="SSF48371">
    <property type="entry name" value="ARM repeat"/>
    <property type="match status" value="1"/>
</dbReference>
<dbReference type="Proteomes" id="UP001054846">
    <property type="component" value="Chromosome"/>
</dbReference>
<dbReference type="SMART" id="SM00567">
    <property type="entry name" value="EZ_HEAT"/>
    <property type="match status" value="5"/>
</dbReference>
<evidence type="ECO:0000256" key="3">
    <source>
        <dbReference type="ARBA" id="ARBA00022738"/>
    </source>
</evidence>
<keyword evidence="1" id="KW-0042">Antenna complex</keyword>
<dbReference type="PANTHER" id="PTHR12697:SF5">
    <property type="entry name" value="DEOXYHYPUSINE HYDROXYLASE"/>
    <property type="match status" value="1"/>
</dbReference>
<dbReference type="Pfam" id="PF13646">
    <property type="entry name" value="HEAT_2"/>
    <property type="match status" value="1"/>
</dbReference>
<dbReference type="InterPro" id="IPR011989">
    <property type="entry name" value="ARM-like"/>
</dbReference>
<evidence type="ECO:0000256" key="2">
    <source>
        <dbReference type="ARBA" id="ARBA00022737"/>
    </source>
</evidence>
<sequence>MKFKSGTLHPAVLQVEGVKMGVMDELIEAEPYTLEVLELPPDVEQLLQDLRSADVNRRMLAARAFSEIQDARAVPALIEMLDDDCPLVRVSAAYAVGRNPCSEAVEPLIAVLDRDWNGYVRKGLVWALGNCCDARAFDSLVEALMTDIPAVRLWAASALGQLGDLRALGPLSAALAKDPFAVVRSNCAWALGRLGDVRAVPSLQRALGDIDLSVQLDAREALETLGYHHEADSADLFEIS</sequence>
<keyword evidence="5" id="KW-1185">Reference proteome</keyword>
<proteinExistence type="predicted"/>
<dbReference type="InterPro" id="IPR016024">
    <property type="entry name" value="ARM-type_fold"/>
</dbReference>